<dbReference type="PANTHER" id="PTHR36978:SF4">
    <property type="entry name" value="P-LOOP CONTAINING NUCLEOSIDE TRIPHOSPHATE HYDROLASE PROTEIN"/>
    <property type="match status" value="1"/>
</dbReference>
<proteinExistence type="predicted"/>
<dbReference type="AlphaFoldDB" id="A0A923PIL7"/>
<dbReference type="Proteomes" id="UP000650081">
    <property type="component" value="Unassembled WGS sequence"/>
</dbReference>
<name>A0A923PIL7_9BACT</name>
<evidence type="ECO:0000313" key="2">
    <source>
        <dbReference type="Proteomes" id="UP000650081"/>
    </source>
</evidence>
<accession>A0A923PIL7</accession>
<dbReference type="EMBL" id="JACSIT010000104">
    <property type="protein sequence ID" value="MBC6994755.1"/>
    <property type="molecule type" value="Genomic_DNA"/>
</dbReference>
<organism evidence="1 2">
    <name type="scientific">Neolewinella lacunae</name>
    <dbReference type="NCBI Taxonomy" id="1517758"/>
    <lineage>
        <taxon>Bacteria</taxon>
        <taxon>Pseudomonadati</taxon>
        <taxon>Bacteroidota</taxon>
        <taxon>Saprospiria</taxon>
        <taxon>Saprospirales</taxon>
        <taxon>Lewinellaceae</taxon>
        <taxon>Neolewinella</taxon>
    </lineage>
</organism>
<dbReference type="PANTHER" id="PTHR36978">
    <property type="entry name" value="P-LOOP CONTAINING NUCLEOTIDE TRIPHOSPHATE HYDROLASE"/>
    <property type="match status" value="1"/>
</dbReference>
<dbReference type="Pfam" id="PF17784">
    <property type="entry name" value="Sulfotransfer_4"/>
    <property type="match status" value="1"/>
</dbReference>
<sequence>MQPQVIALGLPRTGTTSLKAALETLGVGPCLHMDNLFNTPALTARWRRHLAGETADYAGLFEGFQSSTDFPGCLDFAAFVDHYPTTKFILNYRDPADWYESMLKTVFPAAGRTPEQKADMVAKGVENERFRNIEAALSLVEDFLLNDFFGGTFLDKEKTLATYQAHLDAVRATVPADRLLEFSVADGWGPLCQFLGLAEPTEPFPYKNKRQDFQEQIGKMISGGGALTLK</sequence>
<protein>
    <submittedName>
        <fullName evidence="1">Sulfotransferase family protein</fullName>
    </submittedName>
</protein>
<dbReference type="InterPro" id="IPR040632">
    <property type="entry name" value="Sulfotransfer_4"/>
</dbReference>
<gene>
    <name evidence="1" type="ORF">H9S92_11305</name>
</gene>
<reference evidence="1" key="1">
    <citation type="submission" date="2020-08" db="EMBL/GenBank/DDBJ databases">
        <title>Lewinella bacteria from marine environments.</title>
        <authorList>
            <person name="Zhong Y."/>
        </authorList>
    </citation>
    <scope>NUCLEOTIDE SEQUENCE</scope>
    <source>
        <strain evidence="1">KCTC 42187</strain>
    </source>
</reference>
<keyword evidence="2" id="KW-1185">Reference proteome</keyword>
<dbReference type="Gene3D" id="3.40.50.300">
    <property type="entry name" value="P-loop containing nucleotide triphosphate hydrolases"/>
    <property type="match status" value="1"/>
</dbReference>
<dbReference type="SUPFAM" id="SSF52540">
    <property type="entry name" value="P-loop containing nucleoside triphosphate hydrolases"/>
    <property type="match status" value="1"/>
</dbReference>
<evidence type="ECO:0000313" key="1">
    <source>
        <dbReference type="EMBL" id="MBC6994755.1"/>
    </source>
</evidence>
<dbReference type="InterPro" id="IPR027417">
    <property type="entry name" value="P-loop_NTPase"/>
</dbReference>
<dbReference type="RefSeq" id="WP_187466827.1">
    <property type="nucleotide sequence ID" value="NZ_JACSIT010000104.1"/>
</dbReference>
<comment type="caution">
    <text evidence="1">The sequence shown here is derived from an EMBL/GenBank/DDBJ whole genome shotgun (WGS) entry which is preliminary data.</text>
</comment>